<evidence type="ECO:0000313" key="3">
    <source>
        <dbReference type="Proteomes" id="UP001597116"/>
    </source>
</evidence>
<sequence length="517" mass="57469">MKKVFLLALSLVVFAAFQRPKPAVAPRAITLSKAALQNKIKGGWAGQVIGCTFGGPTEFRYPGTMINDYQKIPWYDGYIKHTMVNNPGLYDDLYMDLTFVDVYEKEGLNAPTESHAKAYANAEYMLWHANQAGRYNILNGIKAPESGHWLNNPHADDIDFQIEADFSGLMAPGMPNTAAQLGDGIGHIMNYGDGWYGGVYVGAMYSLAFVSNDVNYVVKEALKTIPAQSTFYQCIADVIKWHAKYPNDWKQTWFETQRKWADEAGCPDGVHAPFNIDAKINAAYIVIGLLYGGGDFTKTMEISTRCGQDSDCNPSSAGGILGTMMGYDKIPAYWKMGLAEAEDIDFKYTTMSLNDVYQMGLKHALQVVQKNGGQVSGDNVTIAVQTPKAVRLEQSFTGHFPIEKKSIQKELADEYTADFDGIGFVLMGHASARSSAPRERSNTSFVFNAELHVDGKLVETAKLPVSFIARRHELFWKYQMPKGKHTIRVKVLNPNPEYTIRMSSLLTYGDKPLKTEI</sequence>
<dbReference type="InterPro" id="IPR036705">
    <property type="entry name" value="Ribosyl_crysJ1_sf"/>
</dbReference>
<keyword evidence="2" id="KW-0378">Hydrolase</keyword>
<keyword evidence="2" id="KW-0326">Glycosidase</keyword>
<dbReference type="EMBL" id="JBHTLP010000008">
    <property type="protein sequence ID" value="MFD1141911.1"/>
    <property type="molecule type" value="Genomic_DNA"/>
</dbReference>
<keyword evidence="3" id="KW-1185">Reference proteome</keyword>
<dbReference type="RefSeq" id="WP_265992417.1">
    <property type="nucleotide sequence ID" value="NZ_CP110973.1"/>
</dbReference>
<dbReference type="SUPFAM" id="SSF101478">
    <property type="entry name" value="ADP-ribosylglycohydrolase"/>
    <property type="match status" value="1"/>
</dbReference>
<reference evidence="3" key="1">
    <citation type="journal article" date="2019" name="Int. J. Syst. Evol. Microbiol.">
        <title>The Global Catalogue of Microorganisms (GCM) 10K type strain sequencing project: providing services to taxonomists for standard genome sequencing and annotation.</title>
        <authorList>
            <consortium name="The Broad Institute Genomics Platform"/>
            <consortium name="The Broad Institute Genome Sequencing Center for Infectious Disease"/>
            <person name="Wu L."/>
            <person name="Ma J."/>
        </authorList>
    </citation>
    <scope>NUCLEOTIDE SEQUENCE [LARGE SCALE GENOMIC DNA]</scope>
    <source>
        <strain evidence="3">CCUG 55608</strain>
    </source>
</reference>
<dbReference type="Gene3D" id="1.10.4080.10">
    <property type="entry name" value="ADP-ribosylation/Crystallin J1"/>
    <property type="match status" value="1"/>
</dbReference>
<dbReference type="Proteomes" id="UP001597116">
    <property type="component" value="Unassembled WGS sequence"/>
</dbReference>
<dbReference type="Pfam" id="PF03747">
    <property type="entry name" value="ADP_ribosyl_GH"/>
    <property type="match status" value="1"/>
</dbReference>
<feature type="signal peptide" evidence="1">
    <location>
        <begin position="1"/>
        <end position="15"/>
    </location>
</feature>
<protein>
    <submittedName>
        <fullName evidence="2">ADP-ribosylglycohydrolase family protein</fullName>
        <ecNumber evidence="2">3.2.2.-</ecNumber>
    </submittedName>
</protein>
<proteinExistence type="predicted"/>
<organism evidence="2 3">
    <name type="scientific">Larkinella insperata</name>
    <dbReference type="NCBI Taxonomy" id="332158"/>
    <lineage>
        <taxon>Bacteria</taxon>
        <taxon>Pseudomonadati</taxon>
        <taxon>Bacteroidota</taxon>
        <taxon>Cytophagia</taxon>
        <taxon>Cytophagales</taxon>
        <taxon>Spirosomataceae</taxon>
        <taxon>Larkinella</taxon>
    </lineage>
</organism>
<dbReference type="InterPro" id="IPR005502">
    <property type="entry name" value="Ribosyl_crysJ1"/>
</dbReference>
<evidence type="ECO:0000256" key="1">
    <source>
        <dbReference type="SAM" id="SignalP"/>
    </source>
</evidence>
<dbReference type="GO" id="GO:0016798">
    <property type="term" value="F:hydrolase activity, acting on glycosyl bonds"/>
    <property type="evidence" value="ECO:0007669"/>
    <property type="project" value="UniProtKB-KW"/>
</dbReference>
<gene>
    <name evidence="2" type="ORF">ACFQ4C_12360</name>
</gene>
<comment type="caution">
    <text evidence="2">The sequence shown here is derived from an EMBL/GenBank/DDBJ whole genome shotgun (WGS) entry which is preliminary data.</text>
</comment>
<accession>A0ABW3Q916</accession>
<feature type="chain" id="PRO_5046243541" evidence="1">
    <location>
        <begin position="16"/>
        <end position="517"/>
    </location>
</feature>
<evidence type="ECO:0000313" key="2">
    <source>
        <dbReference type="EMBL" id="MFD1141911.1"/>
    </source>
</evidence>
<name>A0ABW3Q916_9BACT</name>
<keyword evidence="1" id="KW-0732">Signal</keyword>
<dbReference type="EC" id="3.2.2.-" evidence="2"/>